<protein>
    <submittedName>
        <fullName evidence="1">Uncharacterized protein</fullName>
    </submittedName>
</protein>
<evidence type="ECO:0000313" key="1">
    <source>
        <dbReference type="EMBL" id="CAB4139759.1"/>
    </source>
</evidence>
<gene>
    <name evidence="1" type="ORF">UFOVP353_21</name>
</gene>
<reference evidence="1" key="1">
    <citation type="submission" date="2020-04" db="EMBL/GenBank/DDBJ databases">
        <authorList>
            <person name="Chiriac C."/>
            <person name="Salcher M."/>
            <person name="Ghai R."/>
            <person name="Kavagutti S V."/>
        </authorList>
    </citation>
    <scope>NUCLEOTIDE SEQUENCE</scope>
</reference>
<dbReference type="EMBL" id="LR796367">
    <property type="protein sequence ID" value="CAB4139759.1"/>
    <property type="molecule type" value="Genomic_DNA"/>
</dbReference>
<proteinExistence type="predicted"/>
<sequence length="64" mass="7591">MKNRVDCIWELRIKLAEAEKNRAKQRFLETKDPFFKKDVDYWNDVTAVINKHSNCFAGYLIVLG</sequence>
<name>A0A6J5M7J7_9CAUD</name>
<organism evidence="1">
    <name type="scientific">uncultured Caudovirales phage</name>
    <dbReference type="NCBI Taxonomy" id="2100421"/>
    <lineage>
        <taxon>Viruses</taxon>
        <taxon>Duplodnaviria</taxon>
        <taxon>Heunggongvirae</taxon>
        <taxon>Uroviricota</taxon>
        <taxon>Caudoviricetes</taxon>
        <taxon>Peduoviridae</taxon>
        <taxon>Maltschvirus</taxon>
        <taxon>Maltschvirus maltsch</taxon>
    </lineage>
</organism>
<accession>A0A6J5M7J7</accession>